<name>A0A432XNM8_9GAMM</name>
<keyword evidence="1" id="KW-0132">Cell division</keyword>
<organism evidence="1 2">
    <name type="scientific">Pseudidiomarina aquimaris</name>
    <dbReference type="NCBI Taxonomy" id="641841"/>
    <lineage>
        <taxon>Bacteria</taxon>
        <taxon>Pseudomonadati</taxon>
        <taxon>Pseudomonadota</taxon>
        <taxon>Gammaproteobacteria</taxon>
        <taxon>Alteromonadales</taxon>
        <taxon>Idiomarinaceae</taxon>
        <taxon>Pseudidiomarina</taxon>
    </lineage>
</organism>
<dbReference type="SUPFAM" id="SSF52540">
    <property type="entry name" value="P-loop containing nucleoside triphosphate hydrolases"/>
    <property type="match status" value="1"/>
</dbReference>
<dbReference type="AlphaFoldDB" id="A0A432XNM8"/>
<dbReference type="RefSeq" id="WP_126833210.1">
    <property type="nucleotide sequence ID" value="NZ_JBLXIO010000011.1"/>
</dbReference>
<sequence length="138" mass="15390">MRYNYPHANLEFAVEALNISDESTLSSEDFATMMPRIQSLALRTKQWVTVIGGSRQVIQQLVNAGVSRSRIRWVAGRDADQREWATEQALLAGTSSVVLSFLDALSSPRVAQRLKMASKVSQTHSFVFRSLPSQSPLH</sequence>
<reference evidence="2" key="1">
    <citation type="journal article" date="2018" name="Front. Microbiol.">
        <title>Genome-Based Analysis Reveals the Taxonomy and Diversity of the Family Idiomarinaceae.</title>
        <authorList>
            <person name="Liu Y."/>
            <person name="Lai Q."/>
            <person name="Shao Z."/>
        </authorList>
    </citation>
    <scope>NUCLEOTIDE SEQUENCE [LARGE SCALE GENOMIC DNA]</scope>
    <source>
        <strain evidence="2">SW15</strain>
    </source>
</reference>
<dbReference type="EMBL" id="PIPT01000002">
    <property type="protein sequence ID" value="RUO50328.1"/>
    <property type="molecule type" value="Genomic_DNA"/>
</dbReference>
<keyword evidence="1" id="KW-0131">Cell cycle</keyword>
<gene>
    <name evidence="1" type="ORF">CWE21_04230</name>
</gene>
<dbReference type="InterPro" id="IPR027417">
    <property type="entry name" value="P-loop_NTPase"/>
</dbReference>
<evidence type="ECO:0000313" key="2">
    <source>
        <dbReference type="Proteomes" id="UP000286678"/>
    </source>
</evidence>
<keyword evidence="2" id="KW-1185">Reference proteome</keyword>
<comment type="caution">
    <text evidence="1">The sequence shown here is derived from an EMBL/GenBank/DDBJ whole genome shotgun (WGS) entry which is preliminary data.</text>
</comment>
<dbReference type="Proteomes" id="UP000286678">
    <property type="component" value="Unassembled WGS sequence"/>
</dbReference>
<protein>
    <submittedName>
        <fullName evidence="1">SOS-response cell division inhibitor</fullName>
    </submittedName>
</protein>
<dbReference type="GO" id="GO:0051301">
    <property type="term" value="P:cell division"/>
    <property type="evidence" value="ECO:0007669"/>
    <property type="project" value="UniProtKB-KW"/>
</dbReference>
<evidence type="ECO:0000313" key="1">
    <source>
        <dbReference type="EMBL" id="RUO50328.1"/>
    </source>
</evidence>
<dbReference type="OrthoDB" id="6239438at2"/>
<accession>A0A432XNM8</accession>
<proteinExistence type="predicted"/>
<dbReference type="Gene3D" id="3.40.50.300">
    <property type="entry name" value="P-loop containing nucleotide triphosphate hydrolases"/>
    <property type="match status" value="1"/>
</dbReference>